<dbReference type="Gene3D" id="2.60.40.2380">
    <property type="match status" value="1"/>
</dbReference>
<keyword evidence="5" id="KW-0812">Transmembrane</keyword>
<feature type="transmembrane region" description="Helical" evidence="5">
    <location>
        <begin position="274"/>
        <end position="291"/>
    </location>
</feature>
<dbReference type="EMBL" id="BSPD01000085">
    <property type="protein sequence ID" value="GLS27637.1"/>
    <property type="molecule type" value="Genomic_DNA"/>
</dbReference>
<dbReference type="CDD" id="cd01949">
    <property type="entry name" value="GGDEF"/>
    <property type="match status" value="1"/>
</dbReference>
<feature type="transmembrane region" description="Helical" evidence="5">
    <location>
        <begin position="303"/>
        <end position="320"/>
    </location>
</feature>
<name>A0AA37WQQ0_9GAMM</name>
<dbReference type="PANTHER" id="PTHR45138">
    <property type="entry name" value="REGULATORY COMPONENTS OF SENSORY TRANSDUCTION SYSTEM"/>
    <property type="match status" value="1"/>
</dbReference>
<keyword evidence="5" id="KW-0472">Membrane</keyword>
<dbReference type="FunFam" id="3.30.70.270:FF:000001">
    <property type="entry name" value="Diguanylate cyclase domain protein"/>
    <property type="match status" value="1"/>
</dbReference>
<dbReference type="RefSeq" id="WP_232592558.1">
    <property type="nucleotide sequence ID" value="NZ_BSPD01000085.1"/>
</dbReference>
<evidence type="ECO:0000313" key="8">
    <source>
        <dbReference type="Proteomes" id="UP001156870"/>
    </source>
</evidence>
<protein>
    <recommendedName>
        <fullName evidence="2">diguanylate cyclase</fullName>
        <ecNumber evidence="2">2.7.7.65</ecNumber>
    </recommendedName>
</protein>
<evidence type="ECO:0000256" key="5">
    <source>
        <dbReference type="SAM" id="Phobius"/>
    </source>
</evidence>
<keyword evidence="7" id="KW-0418">Kinase</keyword>
<dbReference type="Pfam" id="PF07696">
    <property type="entry name" value="7TMR-DISMED2"/>
    <property type="match status" value="1"/>
</dbReference>
<dbReference type="AlphaFoldDB" id="A0AA37WQQ0"/>
<feature type="transmembrane region" description="Helical" evidence="5">
    <location>
        <begin position="156"/>
        <end position="174"/>
    </location>
</feature>
<feature type="transmembrane region" description="Helical" evidence="5">
    <location>
        <begin position="335"/>
        <end position="352"/>
    </location>
</feature>
<gene>
    <name evidence="7" type="ORF">GCM10007877_33560</name>
</gene>
<dbReference type="Proteomes" id="UP001156870">
    <property type="component" value="Unassembled WGS sequence"/>
</dbReference>
<dbReference type="Pfam" id="PF00990">
    <property type="entry name" value="GGDEF"/>
    <property type="match status" value="1"/>
</dbReference>
<dbReference type="InterPro" id="IPR011623">
    <property type="entry name" value="7TMR_DISM_rcpt_extracell_dom1"/>
</dbReference>
<evidence type="ECO:0000313" key="7">
    <source>
        <dbReference type="EMBL" id="GLS27637.1"/>
    </source>
</evidence>
<dbReference type="NCBIfam" id="TIGR00254">
    <property type="entry name" value="GGDEF"/>
    <property type="match status" value="1"/>
</dbReference>
<reference evidence="7 8" key="1">
    <citation type="journal article" date="2014" name="Int. J. Syst. Evol. Microbiol.">
        <title>Complete genome sequence of Corynebacterium casei LMG S-19264T (=DSM 44701T), isolated from a smear-ripened cheese.</title>
        <authorList>
            <consortium name="US DOE Joint Genome Institute (JGI-PGF)"/>
            <person name="Walter F."/>
            <person name="Albersmeier A."/>
            <person name="Kalinowski J."/>
            <person name="Ruckert C."/>
        </authorList>
    </citation>
    <scope>NUCLEOTIDE SEQUENCE [LARGE SCALE GENOMIC DNA]</scope>
    <source>
        <strain evidence="7 8">NBRC 110095</strain>
    </source>
</reference>
<comment type="cofactor">
    <cofactor evidence="1">
        <name>Mg(2+)</name>
        <dbReference type="ChEBI" id="CHEBI:18420"/>
    </cofactor>
</comment>
<dbReference type="GO" id="GO:0016301">
    <property type="term" value="F:kinase activity"/>
    <property type="evidence" value="ECO:0007669"/>
    <property type="project" value="UniProtKB-KW"/>
</dbReference>
<keyword evidence="4" id="KW-0175">Coiled coil</keyword>
<dbReference type="PROSITE" id="PS50887">
    <property type="entry name" value="GGDEF"/>
    <property type="match status" value="1"/>
</dbReference>
<evidence type="ECO:0000259" key="6">
    <source>
        <dbReference type="PROSITE" id="PS50887"/>
    </source>
</evidence>
<dbReference type="SMART" id="SM00267">
    <property type="entry name" value="GGDEF"/>
    <property type="match status" value="1"/>
</dbReference>
<keyword evidence="8" id="KW-1185">Reference proteome</keyword>
<accession>A0AA37WQQ0</accession>
<dbReference type="SUPFAM" id="SSF55073">
    <property type="entry name" value="Nucleotide cyclase"/>
    <property type="match status" value="1"/>
</dbReference>
<evidence type="ECO:0000256" key="3">
    <source>
        <dbReference type="ARBA" id="ARBA00034247"/>
    </source>
</evidence>
<feature type="domain" description="GGDEF" evidence="6">
    <location>
        <begin position="435"/>
        <end position="570"/>
    </location>
</feature>
<dbReference type="InterPro" id="IPR011622">
    <property type="entry name" value="7TMR_DISM_rcpt_extracell_dom2"/>
</dbReference>
<dbReference type="PANTHER" id="PTHR45138:SF9">
    <property type="entry name" value="DIGUANYLATE CYCLASE DGCM-RELATED"/>
    <property type="match status" value="1"/>
</dbReference>
<feature type="coiled-coil region" evidence="4">
    <location>
        <begin position="352"/>
        <end position="379"/>
    </location>
</feature>
<dbReference type="GO" id="GO:0052621">
    <property type="term" value="F:diguanylate cyclase activity"/>
    <property type="evidence" value="ECO:0007669"/>
    <property type="project" value="UniProtKB-EC"/>
</dbReference>
<comment type="catalytic activity">
    <reaction evidence="3">
        <text>2 GTP = 3',3'-c-di-GMP + 2 diphosphate</text>
        <dbReference type="Rhea" id="RHEA:24898"/>
        <dbReference type="ChEBI" id="CHEBI:33019"/>
        <dbReference type="ChEBI" id="CHEBI:37565"/>
        <dbReference type="ChEBI" id="CHEBI:58805"/>
        <dbReference type="EC" id="2.7.7.65"/>
    </reaction>
</comment>
<comment type="caution">
    <text evidence="7">The sequence shown here is derived from an EMBL/GenBank/DDBJ whole genome shotgun (WGS) entry which is preliminary data.</text>
</comment>
<dbReference type="InterPro" id="IPR029787">
    <property type="entry name" value="Nucleotide_cyclase"/>
</dbReference>
<feature type="transmembrane region" description="Helical" evidence="5">
    <location>
        <begin position="216"/>
        <end position="237"/>
    </location>
</feature>
<feature type="transmembrane region" description="Helical" evidence="5">
    <location>
        <begin position="181"/>
        <end position="201"/>
    </location>
</feature>
<proteinExistence type="predicted"/>
<organism evidence="7 8">
    <name type="scientific">Marinibactrum halimedae</name>
    <dbReference type="NCBI Taxonomy" id="1444977"/>
    <lineage>
        <taxon>Bacteria</taxon>
        <taxon>Pseudomonadati</taxon>
        <taxon>Pseudomonadota</taxon>
        <taxon>Gammaproteobacteria</taxon>
        <taxon>Cellvibrionales</taxon>
        <taxon>Cellvibrionaceae</taxon>
        <taxon>Marinibactrum</taxon>
    </lineage>
</organism>
<keyword evidence="7" id="KW-0808">Transferase</keyword>
<dbReference type="EC" id="2.7.7.65" evidence="2"/>
<dbReference type="Gene3D" id="3.30.70.270">
    <property type="match status" value="1"/>
</dbReference>
<dbReference type="Pfam" id="PF07695">
    <property type="entry name" value="7TMR-DISM_7TM"/>
    <property type="match status" value="1"/>
</dbReference>
<evidence type="ECO:0000256" key="2">
    <source>
        <dbReference type="ARBA" id="ARBA00012528"/>
    </source>
</evidence>
<evidence type="ECO:0000256" key="4">
    <source>
        <dbReference type="SAM" id="Coils"/>
    </source>
</evidence>
<keyword evidence="5" id="KW-1133">Transmembrane helix</keyword>
<dbReference type="InterPro" id="IPR050469">
    <property type="entry name" value="Diguanylate_Cyclase"/>
</dbReference>
<dbReference type="InterPro" id="IPR043128">
    <property type="entry name" value="Rev_trsase/Diguanyl_cyclase"/>
</dbReference>
<feature type="transmembrane region" description="Helical" evidence="5">
    <location>
        <begin position="249"/>
        <end position="268"/>
    </location>
</feature>
<sequence>MYSLSFFEENSYASGNTLSIKDILHNQENLFQEPGEQGLSFGWKSHPVWVKIKIDNTPEIQETLLLQILYPLLDELSVFYINHDQQIINTYITGDRQPFNQRPIFDTHFIFPITNMGDISSIYLRAKSSSSVQIPVEFSTQTDYYQQKSYQSTLNGVLFGLMISMIIYNFFLYCSVGRAAYLYYVLFVASFIVLQLGLRGIGYQFIWPQYPGVNNYAIACSGAFALFFLMLFAKSFLQLNEDRMMQKIINLMIAFSVSIIAATFVFSYSQVIKPLAVTTMAFSIIVIVMGAQRYRQGFSDARYYLLAWIAAVIGSMIYLSKQLGWLPINFLTEHSMIFGSCLEMLLLSLALADRLNTLRKHLKKAYQDLAAQNSNLEHQVSERTGELTRALEELTTANEKLARVSVTDKLTGLRNRYHFDLALEQELNRVKRNLSDMSLLLADIDHFKRINDNWGHTVGDQALQMVSDCLRSVIGRNIDSICRYGGEEFALILPSTNLENAAFVAEKIRKTVEITQFSHNGTPIPLTISVGVASVAYGQQCKLDEIVQAADTALYQAKDKGRNRICKAPRLAVNTHKPAPVIQLSQ</sequence>
<dbReference type="InterPro" id="IPR000160">
    <property type="entry name" value="GGDEF_dom"/>
</dbReference>
<evidence type="ECO:0000256" key="1">
    <source>
        <dbReference type="ARBA" id="ARBA00001946"/>
    </source>
</evidence>